<evidence type="ECO:0000313" key="4">
    <source>
        <dbReference type="Proteomes" id="UP000221734"/>
    </source>
</evidence>
<organism evidence="1">
    <name type="scientific">Kuenenia stuttgartiensis</name>
    <dbReference type="NCBI Taxonomy" id="174633"/>
    <lineage>
        <taxon>Bacteria</taxon>
        <taxon>Pseudomonadati</taxon>
        <taxon>Planctomycetota</taxon>
        <taxon>Candidatus Brocadiia</taxon>
        <taxon>Candidatus Brocadiales</taxon>
        <taxon>Candidatus Brocadiaceae</taxon>
        <taxon>Candidatus Kuenenia</taxon>
    </lineage>
</organism>
<accession>Q1PZ86</accession>
<dbReference type="InterPro" id="IPR007197">
    <property type="entry name" value="rSAM"/>
</dbReference>
<evidence type="ECO:0000313" key="5">
    <source>
        <dbReference type="Proteomes" id="UP000501926"/>
    </source>
</evidence>
<dbReference type="EMBL" id="LT934425">
    <property type="protein sequence ID" value="SOH03915.1"/>
    <property type="molecule type" value="Genomic_DNA"/>
</dbReference>
<dbReference type="GO" id="GO:0003824">
    <property type="term" value="F:catalytic activity"/>
    <property type="evidence" value="ECO:0007669"/>
    <property type="project" value="InterPro"/>
</dbReference>
<reference evidence="2 5" key="5">
    <citation type="submission" date="2020-02" db="EMBL/GenBank/DDBJ databases">
        <title>Newly sequenced genome of strain CSTR1 showed variability in Candidatus Kuenenia stuttgartiensis genomes.</title>
        <authorList>
            <person name="Ding C."/>
            <person name="Adrian L."/>
        </authorList>
    </citation>
    <scope>NUCLEOTIDE SEQUENCE [LARGE SCALE GENOMIC DNA]</scope>
    <source>
        <strain evidence="2 5">CSTR1</strain>
    </source>
</reference>
<dbReference type="OrthoDB" id="9801424at2"/>
<dbReference type="SFLD" id="SFLDS00029">
    <property type="entry name" value="Radical_SAM"/>
    <property type="match status" value="1"/>
</dbReference>
<dbReference type="InterPro" id="IPR058240">
    <property type="entry name" value="rSAM_sf"/>
</dbReference>
<evidence type="ECO:0000313" key="1">
    <source>
        <dbReference type="EMBL" id="CAJ72402.1"/>
    </source>
</evidence>
<reference evidence="1" key="1">
    <citation type="journal article" date="2006" name="Nature">
        <title>Deciphering the evolution and metabolism of an anammox bacterium from a community genome.</title>
        <authorList>
            <person name="Strous M."/>
            <person name="Pelletier E."/>
            <person name="Mangenot S."/>
            <person name="Rattei T."/>
            <person name="Lehner A."/>
            <person name="Taylor M.W."/>
            <person name="Horn M."/>
            <person name="Daims H."/>
            <person name="Bartol-Mavel D."/>
            <person name="Wincker P."/>
            <person name="Barbe V."/>
            <person name="Fonknechten N."/>
            <person name="Vallenet D."/>
            <person name="Segurens B."/>
            <person name="Schenowitz-Truong C."/>
            <person name="Medigue C."/>
            <person name="Collingro A."/>
            <person name="Snel B."/>
            <person name="Dutilh B.E."/>
            <person name="OpDenCamp H.J.M."/>
            <person name="vanDerDrift C."/>
            <person name="Cirpus I."/>
            <person name="vanDePas-Schoonen K.T."/>
            <person name="Harhangi H.R."/>
            <person name="vanNiftrik L."/>
            <person name="Schmid M."/>
            <person name="Keltjens J."/>
            <person name="vanDeVossenberg J."/>
            <person name="Kartal B."/>
            <person name="Meier H."/>
            <person name="Frishman D."/>
            <person name="Huynen M.A."/>
            <person name="Mewes H."/>
            <person name="Weissenbach J."/>
            <person name="Jetten M.S.M."/>
            <person name="Wagner M."/>
            <person name="LePaslier D."/>
        </authorList>
    </citation>
    <scope>NUCLEOTIDE SEQUENCE</scope>
</reference>
<proteinExistence type="predicted"/>
<dbReference type="Proteomes" id="UP000221734">
    <property type="component" value="Chromosome Kuenenia_stuttgartiensis_MBR1"/>
</dbReference>
<name>Q1PZ86_KUEST</name>
<dbReference type="AlphaFoldDB" id="Q1PZ86"/>
<protein>
    <submittedName>
        <fullName evidence="1">Hypothetical iron sulfur protein</fullName>
    </submittedName>
    <submittedName>
        <fullName evidence="2">Putative iron sulfur protein</fullName>
    </submittedName>
</protein>
<reference evidence="4" key="4">
    <citation type="submission" date="2017-10" db="EMBL/GenBank/DDBJ databases">
        <authorList>
            <person name="Frank J."/>
        </authorList>
    </citation>
    <scope>NUCLEOTIDE SEQUENCE [LARGE SCALE GENOMIC DNA]</scope>
</reference>
<sequence length="249" mass="28683">MLFTIEKETGVRVIRGLLDKPGMLDKGDKRIIDNVIPDYQILNEIEYDYDYGLKDAYIGYATRGCPKKCPFCAVNKIEPNYVHYLPLKKQVLGIEEIYGQKRNLVLMDNNILASTNFEKIIDEIIDLGFYKGAKFNGKLRKVDFNQGTDAHYLTSGKMDLLAKTAIRPLRIAFDYISMKDLYISKIKLARDCGISNLSNYVLYNYVDAPEDFYQRLKINVQLNEELGTKIYSFPMKYIPLTDVHPCQNA</sequence>
<gene>
    <name evidence="2" type="ORF">KsCSTR_08420</name>
    <name evidence="3" type="ORF">KSMBR1_1416</name>
    <name evidence="1" type="ORF">kustd1657</name>
</gene>
<reference evidence="1" key="2">
    <citation type="submission" date="2006-01" db="EMBL/GenBank/DDBJ databases">
        <authorList>
            <person name="Genoscope"/>
        </authorList>
    </citation>
    <scope>NUCLEOTIDE SEQUENCE</scope>
</reference>
<dbReference type="KEGG" id="kst:KSMBR1_1416"/>
<dbReference type="SUPFAM" id="SSF102114">
    <property type="entry name" value="Radical SAM enzymes"/>
    <property type="match status" value="1"/>
</dbReference>
<evidence type="ECO:0000313" key="3">
    <source>
        <dbReference type="EMBL" id="SOH03915.1"/>
    </source>
</evidence>
<dbReference type="RefSeq" id="WP_099324672.1">
    <property type="nucleotide sequence ID" value="NZ_CP049055.1"/>
</dbReference>
<reference evidence="3" key="3">
    <citation type="submission" date="2017-10" db="EMBL/GenBank/DDBJ databases">
        <authorList>
            <person name="Banno H."/>
            <person name="Chua N.-H."/>
        </authorList>
    </citation>
    <scope>NUCLEOTIDE SEQUENCE [LARGE SCALE GENOMIC DNA]</scope>
    <source>
        <strain evidence="3">Kuenenia_mbr1_ru-nijmegen</strain>
    </source>
</reference>
<dbReference type="Proteomes" id="UP000501926">
    <property type="component" value="Chromosome"/>
</dbReference>
<dbReference type="EMBL" id="CT573072">
    <property type="protein sequence ID" value="CAJ72402.1"/>
    <property type="molecule type" value="Genomic_DNA"/>
</dbReference>
<dbReference type="EMBL" id="CP049055">
    <property type="protein sequence ID" value="QII10221.1"/>
    <property type="molecule type" value="Genomic_DNA"/>
</dbReference>
<keyword evidence="4" id="KW-1185">Reference proteome</keyword>
<dbReference type="GO" id="GO:0051536">
    <property type="term" value="F:iron-sulfur cluster binding"/>
    <property type="evidence" value="ECO:0007669"/>
    <property type="project" value="InterPro"/>
</dbReference>
<evidence type="ECO:0000313" key="2">
    <source>
        <dbReference type="EMBL" id="QII10221.1"/>
    </source>
</evidence>